<name>A0A2P2MFN9_RHIMU</name>
<dbReference type="EMBL" id="GGEC01048592">
    <property type="protein sequence ID" value="MBX29076.1"/>
    <property type="molecule type" value="Transcribed_RNA"/>
</dbReference>
<protein>
    <submittedName>
        <fullName evidence="1">Uncharacterized protein</fullName>
    </submittedName>
</protein>
<evidence type="ECO:0000313" key="1">
    <source>
        <dbReference type="EMBL" id="MBX29076.1"/>
    </source>
</evidence>
<reference evidence="1" key="1">
    <citation type="submission" date="2018-02" db="EMBL/GenBank/DDBJ databases">
        <title>Rhizophora mucronata_Transcriptome.</title>
        <authorList>
            <person name="Meera S.P."/>
            <person name="Sreeshan A."/>
            <person name="Augustine A."/>
        </authorList>
    </citation>
    <scope>NUCLEOTIDE SEQUENCE</scope>
    <source>
        <tissue evidence="1">Leaf</tissue>
    </source>
</reference>
<accession>A0A2P2MFN9</accession>
<dbReference type="AlphaFoldDB" id="A0A2P2MFN9"/>
<organism evidence="1">
    <name type="scientific">Rhizophora mucronata</name>
    <name type="common">Asiatic mangrove</name>
    <dbReference type="NCBI Taxonomy" id="61149"/>
    <lineage>
        <taxon>Eukaryota</taxon>
        <taxon>Viridiplantae</taxon>
        <taxon>Streptophyta</taxon>
        <taxon>Embryophyta</taxon>
        <taxon>Tracheophyta</taxon>
        <taxon>Spermatophyta</taxon>
        <taxon>Magnoliopsida</taxon>
        <taxon>eudicotyledons</taxon>
        <taxon>Gunneridae</taxon>
        <taxon>Pentapetalae</taxon>
        <taxon>rosids</taxon>
        <taxon>fabids</taxon>
        <taxon>Malpighiales</taxon>
        <taxon>Rhizophoraceae</taxon>
        <taxon>Rhizophora</taxon>
    </lineage>
</organism>
<sequence>MKACILIWKKARFMLFTTDGVSVGLKLRTVD</sequence>
<proteinExistence type="predicted"/>